<proteinExistence type="predicted"/>
<evidence type="ECO:0000313" key="1">
    <source>
        <dbReference type="EMBL" id="TXB54410.1"/>
    </source>
</evidence>
<protein>
    <submittedName>
        <fullName evidence="1">Uncharacterized protein</fullName>
    </submittedName>
</protein>
<gene>
    <name evidence="1" type="ORF">FRY97_21990</name>
</gene>
<organism evidence="1 2">
    <name type="scientific">Phaeodactylibacter luteus</name>
    <dbReference type="NCBI Taxonomy" id="1564516"/>
    <lineage>
        <taxon>Bacteria</taxon>
        <taxon>Pseudomonadati</taxon>
        <taxon>Bacteroidota</taxon>
        <taxon>Saprospiria</taxon>
        <taxon>Saprospirales</taxon>
        <taxon>Haliscomenobacteraceae</taxon>
        <taxon>Phaeodactylibacter</taxon>
    </lineage>
</organism>
<dbReference type="AlphaFoldDB" id="A0A5C6RG28"/>
<feature type="non-terminal residue" evidence="1">
    <location>
        <position position="77"/>
    </location>
</feature>
<comment type="caution">
    <text evidence="1">The sequence shown here is derived from an EMBL/GenBank/DDBJ whole genome shotgun (WGS) entry which is preliminary data.</text>
</comment>
<keyword evidence="2" id="KW-1185">Reference proteome</keyword>
<reference evidence="1 2" key="1">
    <citation type="submission" date="2019-08" db="EMBL/GenBank/DDBJ databases">
        <title>Genome of Phaeodactylibacter luteus.</title>
        <authorList>
            <person name="Bowman J.P."/>
        </authorList>
    </citation>
    <scope>NUCLEOTIDE SEQUENCE [LARGE SCALE GENOMIC DNA]</scope>
    <source>
        <strain evidence="1 2">KCTC 42180</strain>
    </source>
</reference>
<evidence type="ECO:0000313" key="2">
    <source>
        <dbReference type="Proteomes" id="UP000321580"/>
    </source>
</evidence>
<name>A0A5C6RG28_9BACT</name>
<accession>A0A5C6RG28</accession>
<dbReference type="Proteomes" id="UP000321580">
    <property type="component" value="Unassembled WGS sequence"/>
</dbReference>
<sequence length="77" mass="8154">MSLLQTVLPAARLGSSQAQRLAQHFGALDAMEELLQSPGFDMPVPAEAAGGKSVLYIQVDGGHLLTDDGYKETKVGR</sequence>
<dbReference type="EMBL" id="VOOR01000173">
    <property type="protein sequence ID" value="TXB54410.1"/>
    <property type="molecule type" value="Genomic_DNA"/>
</dbReference>